<reference evidence="2" key="1">
    <citation type="submission" date="2021-06" db="EMBL/GenBank/DDBJ databases">
        <authorList>
            <person name="Hodson N. C."/>
            <person name="Mongue J. A."/>
            <person name="Jaron S. K."/>
        </authorList>
    </citation>
    <scope>NUCLEOTIDE SEQUENCE</scope>
</reference>
<feature type="transmembrane region" description="Helical" evidence="1">
    <location>
        <begin position="186"/>
        <end position="214"/>
    </location>
</feature>
<feature type="transmembrane region" description="Helical" evidence="1">
    <location>
        <begin position="274"/>
        <end position="294"/>
    </location>
</feature>
<evidence type="ECO:0000313" key="3">
    <source>
        <dbReference type="Proteomes" id="UP000708208"/>
    </source>
</evidence>
<accession>A0A8J2PT52</accession>
<comment type="caution">
    <text evidence="2">The sequence shown here is derived from an EMBL/GenBank/DDBJ whole genome shotgun (WGS) entry which is preliminary data.</text>
</comment>
<proteinExistence type="predicted"/>
<feature type="transmembrane region" description="Helical" evidence="1">
    <location>
        <begin position="41"/>
        <end position="61"/>
    </location>
</feature>
<protein>
    <submittedName>
        <fullName evidence="2">Uncharacterized protein</fullName>
    </submittedName>
</protein>
<keyword evidence="1" id="KW-0472">Membrane</keyword>
<dbReference type="AlphaFoldDB" id="A0A8J2PT52"/>
<keyword evidence="1" id="KW-0812">Transmembrane</keyword>
<dbReference type="Proteomes" id="UP000708208">
    <property type="component" value="Unassembled WGS sequence"/>
</dbReference>
<feature type="transmembrane region" description="Helical" evidence="1">
    <location>
        <begin position="389"/>
        <end position="409"/>
    </location>
</feature>
<dbReference type="OrthoDB" id="6366728at2759"/>
<evidence type="ECO:0000313" key="2">
    <source>
        <dbReference type="EMBL" id="CAG7821835.1"/>
    </source>
</evidence>
<feature type="transmembrane region" description="Helical" evidence="1">
    <location>
        <begin position="314"/>
        <end position="334"/>
    </location>
</feature>
<feature type="transmembrane region" description="Helical" evidence="1">
    <location>
        <begin position="134"/>
        <end position="154"/>
    </location>
</feature>
<name>A0A8J2PT52_9HEXA</name>
<dbReference type="EMBL" id="CAJVCH010522764">
    <property type="protein sequence ID" value="CAG7821835.1"/>
    <property type="molecule type" value="Genomic_DNA"/>
</dbReference>
<evidence type="ECO:0000256" key="1">
    <source>
        <dbReference type="SAM" id="Phobius"/>
    </source>
</evidence>
<keyword evidence="3" id="KW-1185">Reference proteome</keyword>
<keyword evidence="1" id="KW-1133">Transmembrane helix</keyword>
<organism evidence="2 3">
    <name type="scientific">Allacma fusca</name>
    <dbReference type="NCBI Taxonomy" id="39272"/>
    <lineage>
        <taxon>Eukaryota</taxon>
        <taxon>Metazoa</taxon>
        <taxon>Ecdysozoa</taxon>
        <taxon>Arthropoda</taxon>
        <taxon>Hexapoda</taxon>
        <taxon>Collembola</taxon>
        <taxon>Symphypleona</taxon>
        <taxon>Sminthuridae</taxon>
        <taxon>Allacma</taxon>
    </lineage>
</organism>
<sequence>MKFKLTTNRLLLAVLALLGLFPVRNHFGKLNQLKFSYRNIFFPISVLWLLQPTILVSDIIINKSLLQTLQVKELSKKITYYATVTSIYISNNIIRLAAIFYCQDTVKLVQILNEDFGLPKSIRGVFKSRRGLKIGVKLLCFVLTGAAATGFFLITRSMEIYSDFEIPDERLQGLKTVPNIPVVGRLFIFMADLLILTALAFAFIFILVFGCILVQVQHHVCLILLQEFEKLDTTVVTQSDTVLAPVDFVYKRFDNDILHCPDIPRLLESMKNLFELYGVIGGWYAIGVIFFALTEIINNTSGFAFDDFKLSTSITLFIEGVALILFLATFGEFLQVEIEKSIEVIADAMGTTKCKNDNQSQKLLIWSEWFLQWKWCPNARHLFEVNHTLIPAVIGTVLTYFIFMFQLRISEIEGMKTYNSTTIQACLT</sequence>
<gene>
    <name evidence="2" type="ORF">AFUS01_LOCUS32143</name>
</gene>